<evidence type="ECO:0000256" key="6">
    <source>
        <dbReference type="ARBA" id="ARBA00026106"/>
    </source>
</evidence>
<dbReference type="EMBL" id="QSJI01000003">
    <property type="protein sequence ID" value="RHD56041.1"/>
    <property type="molecule type" value="Genomic_DNA"/>
</dbReference>
<dbReference type="InterPro" id="IPR010982">
    <property type="entry name" value="Lambda_DNA-bd_dom_sf"/>
</dbReference>
<dbReference type="InterPro" id="IPR015421">
    <property type="entry name" value="PyrdxlP-dep_Trfase_major"/>
</dbReference>
<dbReference type="AlphaFoldDB" id="A0A414FX40"/>
<evidence type="ECO:0000256" key="5">
    <source>
        <dbReference type="ARBA" id="ARBA00022898"/>
    </source>
</evidence>
<protein>
    <recommendedName>
        <fullName evidence="6">alanine transaminase</fullName>
        <ecNumber evidence="6">2.6.1.2</ecNumber>
    </recommendedName>
</protein>
<dbReference type="EC" id="2.6.1.2" evidence="6"/>
<evidence type="ECO:0000256" key="3">
    <source>
        <dbReference type="ARBA" id="ARBA00022576"/>
    </source>
</evidence>
<comment type="cofactor">
    <cofactor evidence="1">
        <name>pyridoxal 5'-phosphate</name>
        <dbReference type="ChEBI" id="CHEBI:597326"/>
    </cofactor>
</comment>
<evidence type="ECO:0000259" key="8">
    <source>
        <dbReference type="PROSITE" id="PS50943"/>
    </source>
</evidence>
<dbReference type="SUPFAM" id="SSF53383">
    <property type="entry name" value="PLP-dependent transferases"/>
    <property type="match status" value="1"/>
</dbReference>
<dbReference type="InterPro" id="IPR051926">
    <property type="entry name" value="Ala_Aminotransferase"/>
</dbReference>
<dbReference type="Gene3D" id="3.40.640.10">
    <property type="entry name" value="Type I PLP-dependent aspartate aminotransferase-like (Major domain)"/>
    <property type="match status" value="1"/>
</dbReference>
<dbReference type="InterPro" id="IPR004839">
    <property type="entry name" value="Aminotransferase_I/II_large"/>
</dbReference>
<comment type="similarity">
    <text evidence="2">Belongs to the class-I pyridoxal-phosphate-dependent aminotransferase family.</text>
</comment>
<comment type="caution">
    <text evidence="9">The sequence shown here is derived from an EMBL/GenBank/DDBJ whole genome shotgun (WGS) entry which is preliminary data.</text>
</comment>
<dbReference type="InterPro" id="IPR001387">
    <property type="entry name" value="Cro/C1-type_HTH"/>
</dbReference>
<dbReference type="CDD" id="cd00609">
    <property type="entry name" value="AAT_like"/>
    <property type="match status" value="1"/>
</dbReference>
<dbReference type="PANTHER" id="PTHR43488">
    <property type="entry name" value="GLUTAMATE-PYRUVATE AMINOTRANSFERASE ALAA"/>
    <property type="match status" value="1"/>
</dbReference>
<keyword evidence="3 9" id="KW-0032">Aminotransferase</keyword>
<dbReference type="GO" id="GO:0004021">
    <property type="term" value="F:L-alanine:2-oxoglutarate aminotransferase activity"/>
    <property type="evidence" value="ECO:0007669"/>
    <property type="project" value="UniProtKB-EC"/>
</dbReference>
<keyword evidence="4 9" id="KW-0808">Transferase</keyword>
<dbReference type="PROSITE" id="PS50943">
    <property type="entry name" value="HTH_CROC1"/>
    <property type="match status" value="1"/>
</dbReference>
<keyword evidence="5" id="KW-0663">Pyridoxal phosphate</keyword>
<evidence type="ECO:0000313" key="9">
    <source>
        <dbReference type="EMBL" id="RHD56041.1"/>
    </source>
</evidence>
<feature type="domain" description="HTH cro/C1-type" evidence="8">
    <location>
        <begin position="54"/>
        <end position="86"/>
    </location>
</feature>
<feature type="region of interest" description="Disordered" evidence="7">
    <location>
        <begin position="155"/>
        <end position="201"/>
    </location>
</feature>
<evidence type="ECO:0000313" key="10">
    <source>
        <dbReference type="Proteomes" id="UP000286050"/>
    </source>
</evidence>
<dbReference type="PANTHER" id="PTHR43488:SF2">
    <property type="entry name" value="GLUTAMATE-PYRUVATE AMINOTRANSFERASE ALAA"/>
    <property type="match status" value="1"/>
</dbReference>
<gene>
    <name evidence="9" type="ORF">DW787_05005</name>
</gene>
<feature type="region of interest" description="Disordered" evidence="7">
    <location>
        <begin position="116"/>
        <end position="135"/>
    </location>
</feature>
<dbReference type="Pfam" id="PF00155">
    <property type="entry name" value="Aminotran_1_2"/>
    <property type="match status" value="1"/>
</dbReference>
<organism evidence="9 10">
    <name type="scientific">Collinsella intestinalis</name>
    <dbReference type="NCBI Taxonomy" id="147207"/>
    <lineage>
        <taxon>Bacteria</taxon>
        <taxon>Bacillati</taxon>
        <taxon>Actinomycetota</taxon>
        <taxon>Coriobacteriia</taxon>
        <taxon>Coriobacteriales</taxon>
        <taxon>Coriobacteriaceae</taxon>
        <taxon>Collinsella</taxon>
    </lineage>
</organism>
<dbReference type="InterPro" id="IPR015424">
    <property type="entry name" value="PyrdxlP-dep_Trfase"/>
</dbReference>
<dbReference type="GO" id="GO:0030170">
    <property type="term" value="F:pyridoxal phosphate binding"/>
    <property type="evidence" value="ECO:0007669"/>
    <property type="project" value="InterPro"/>
</dbReference>
<dbReference type="Gene3D" id="1.10.260.40">
    <property type="entry name" value="lambda repressor-like DNA-binding domains"/>
    <property type="match status" value="1"/>
</dbReference>
<evidence type="ECO:0000256" key="1">
    <source>
        <dbReference type="ARBA" id="ARBA00001933"/>
    </source>
</evidence>
<evidence type="ECO:0000256" key="4">
    <source>
        <dbReference type="ARBA" id="ARBA00022679"/>
    </source>
</evidence>
<feature type="compositionally biased region" description="Polar residues" evidence="7">
    <location>
        <begin position="182"/>
        <end position="199"/>
    </location>
</feature>
<reference evidence="9 10" key="1">
    <citation type="submission" date="2018-08" db="EMBL/GenBank/DDBJ databases">
        <title>A genome reference for cultivated species of the human gut microbiota.</title>
        <authorList>
            <person name="Zou Y."/>
            <person name="Xue W."/>
            <person name="Luo G."/>
        </authorList>
    </citation>
    <scope>NUCLEOTIDE SEQUENCE [LARGE SCALE GENOMIC DNA]</scope>
    <source>
        <strain evidence="9 10">AM30-5LB</strain>
    </source>
</reference>
<evidence type="ECO:0000256" key="7">
    <source>
        <dbReference type="SAM" id="MobiDB-lite"/>
    </source>
</evidence>
<evidence type="ECO:0000256" key="2">
    <source>
        <dbReference type="ARBA" id="ARBA00007441"/>
    </source>
</evidence>
<dbReference type="InterPro" id="IPR015422">
    <property type="entry name" value="PyrdxlP-dep_Trfase_small"/>
</dbReference>
<feature type="compositionally biased region" description="Low complexity" evidence="7">
    <location>
        <begin position="162"/>
        <end position="178"/>
    </location>
</feature>
<accession>A0A414FX40</accession>
<dbReference type="Gene3D" id="3.90.1150.10">
    <property type="entry name" value="Aspartate Aminotransferase, domain 1"/>
    <property type="match status" value="1"/>
</dbReference>
<name>A0A414FX40_9ACTN</name>
<dbReference type="CDD" id="cd00093">
    <property type="entry name" value="HTH_XRE"/>
    <property type="match status" value="1"/>
</dbReference>
<dbReference type="Proteomes" id="UP000286050">
    <property type="component" value="Unassembled WGS sequence"/>
</dbReference>
<proteinExistence type="inferred from homology"/>
<dbReference type="GO" id="GO:0003677">
    <property type="term" value="F:DNA binding"/>
    <property type="evidence" value="ECO:0007669"/>
    <property type="project" value="InterPro"/>
</dbReference>
<sequence length="603" mass="65291">MIGVEVAEGENTVNTAPTTAEVFASCLRHAMDGRGLKQADLIRMAADRGSKLGKSQVSQYVSGKTLPRRAVVQLLADILEIEPFELTGESWAAEYESMPAPAPAARAKSAAPAALAPAAPDDAATPASAAPATADGAPALAPAPAALATSAFISSSPAMSDPPGRAEARPAAAFPEPRTFADRSTSSSHSEGNIMSENTRTFKKSSKLDNVLYDVRGPVVDEAARLESEGAHILKLNIGNPAPFGFRTPFEVIQDMREQLPECEGYSDSRGLFSARKAIMQYAQLKGLPNVSMDGIYTGNGVSELINLCMQALLDTGDEILIPSPDYPLWTACATLAGGTPVHYRCDEQADWNPDLADMEAKITPRTKAVVIINPNNPTGAVYAKEVLEGIVEIARKHQLMIFADEIYDRLCMDDAEHVSIASLAPDLFCVTFSGLSKSHMIAGYRIGWMIVSGNKRLGEDFMLGVNMLSNMRLCSNVPAQSIVQTALGGHQSVKSYVAPGGRVCEQRNYVYEALNAIDGITAVKPKAAFYIFPKMDVKKFNIRDDEQFALDLLHQKGILITRGGGFNWPEPDHFRIVYLPPMDVLREAMEDLAEFFETYRQR</sequence>